<dbReference type="SUPFAM" id="SSF103481">
    <property type="entry name" value="Multidrug resistance efflux transporter EmrE"/>
    <property type="match status" value="2"/>
</dbReference>
<dbReference type="PANTHER" id="PTHR22911">
    <property type="entry name" value="ACYL-MALONYL CONDENSING ENZYME-RELATED"/>
    <property type="match status" value="1"/>
</dbReference>
<dbReference type="Proteomes" id="UP001243420">
    <property type="component" value="Chromosome"/>
</dbReference>
<dbReference type="PANTHER" id="PTHR22911:SF103">
    <property type="entry name" value="BLR2811 PROTEIN"/>
    <property type="match status" value="1"/>
</dbReference>
<organism evidence="3 4">
    <name type="scientific">Jannaschia ovalis</name>
    <dbReference type="NCBI Taxonomy" id="3038773"/>
    <lineage>
        <taxon>Bacteria</taxon>
        <taxon>Pseudomonadati</taxon>
        <taxon>Pseudomonadota</taxon>
        <taxon>Alphaproteobacteria</taxon>
        <taxon>Rhodobacterales</taxon>
        <taxon>Roseobacteraceae</taxon>
        <taxon>Jannaschia</taxon>
    </lineage>
</organism>
<feature type="transmembrane region" description="Helical" evidence="1">
    <location>
        <begin position="261"/>
        <end position="279"/>
    </location>
</feature>
<reference evidence="3 4" key="1">
    <citation type="submission" date="2023-04" db="EMBL/GenBank/DDBJ databases">
        <title>Jannaschia ovalis sp. nov., a marine bacterium isolated from sea tidal flat.</title>
        <authorList>
            <person name="Kwon D.Y."/>
            <person name="Kim J.-J."/>
        </authorList>
    </citation>
    <scope>NUCLEOTIDE SEQUENCE [LARGE SCALE GENOMIC DNA]</scope>
    <source>
        <strain evidence="3 4">GRR-S6-38</strain>
    </source>
</reference>
<keyword evidence="1" id="KW-0812">Transmembrane</keyword>
<sequence length="295" mass="31113">MTDAGRGIALMCLTMLALAVQDGFSRHLAGEYNVWMVVMIRYWFFAALACGLAASRGRLRAAFATPRPFLQAGRGLLFTAEIVILVWAFTELGLARSHAIFALCPLITAAIAVWVLGERIGARRWLAIAAGFAGVLVILRPGAAGWDATALAPLLAAAMFGLYAVLTRLAARTDTALTSFVWTGVTGAVAMTLPGLWFWQPMAPADWGWMAGLCGVAALGQWLFIKTYEAAEAGLVQPFAYLQLVFASLIGVTVFGETLAANVVIGAGIVIAAGLFTILRARPAPGEGPLDRGAG</sequence>
<keyword evidence="4" id="KW-1185">Reference proteome</keyword>
<evidence type="ECO:0000259" key="2">
    <source>
        <dbReference type="Pfam" id="PF00892"/>
    </source>
</evidence>
<feature type="domain" description="EamA" evidence="2">
    <location>
        <begin position="6"/>
        <end position="139"/>
    </location>
</feature>
<feature type="transmembrane region" description="Helical" evidence="1">
    <location>
        <begin position="205"/>
        <end position="224"/>
    </location>
</feature>
<dbReference type="RefSeq" id="WP_279966308.1">
    <property type="nucleotide sequence ID" value="NZ_CP122537.1"/>
</dbReference>
<feature type="transmembrane region" description="Helical" evidence="1">
    <location>
        <begin position="35"/>
        <end position="54"/>
    </location>
</feature>
<keyword evidence="1" id="KW-0472">Membrane</keyword>
<feature type="transmembrane region" description="Helical" evidence="1">
    <location>
        <begin position="178"/>
        <end position="199"/>
    </location>
</feature>
<evidence type="ECO:0000313" key="3">
    <source>
        <dbReference type="EMBL" id="WGH79446.1"/>
    </source>
</evidence>
<keyword evidence="1" id="KW-1133">Transmembrane helix</keyword>
<proteinExistence type="predicted"/>
<feature type="transmembrane region" description="Helical" evidence="1">
    <location>
        <begin position="75"/>
        <end position="94"/>
    </location>
</feature>
<protein>
    <submittedName>
        <fullName evidence="3">DMT family transporter</fullName>
    </submittedName>
</protein>
<dbReference type="Pfam" id="PF00892">
    <property type="entry name" value="EamA"/>
    <property type="match status" value="2"/>
</dbReference>
<gene>
    <name evidence="3" type="ORF">P8627_04040</name>
</gene>
<feature type="transmembrane region" description="Helical" evidence="1">
    <location>
        <begin position="124"/>
        <end position="142"/>
    </location>
</feature>
<dbReference type="InterPro" id="IPR000620">
    <property type="entry name" value="EamA_dom"/>
</dbReference>
<feature type="transmembrane region" description="Helical" evidence="1">
    <location>
        <begin position="100"/>
        <end position="117"/>
    </location>
</feature>
<feature type="domain" description="EamA" evidence="2">
    <location>
        <begin position="152"/>
        <end position="277"/>
    </location>
</feature>
<dbReference type="EMBL" id="CP122537">
    <property type="protein sequence ID" value="WGH79446.1"/>
    <property type="molecule type" value="Genomic_DNA"/>
</dbReference>
<feature type="transmembrane region" description="Helical" evidence="1">
    <location>
        <begin position="236"/>
        <end position="255"/>
    </location>
</feature>
<accession>A0ABY8LDS3</accession>
<name>A0ABY8LDS3_9RHOB</name>
<evidence type="ECO:0000313" key="4">
    <source>
        <dbReference type="Proteomes" id="UP001243420"/>
    </source>
</evidence>
<dbReference type="InterPro" id="IPR037185">
    <property type="entry name" value="EmrE-like"/>
</dbReference>
<evidence type="ECO:0000256" key="1">
    <source>
        <dbReference type="SAM" id="Phobius"/>
    </source>
</evidence>
<feature type="transmembrane region" description="Helical" evidence="1">
    <location>
        <begin position="148"/>
        <end position="166"/>
    </location>
</feature>